<feature type="domain" description="Carrier" evidence="3">
    <location>
        <begin position="1"/>
        <end position="77"/>
    </location>
</feature>
<reference evidence="4 5" key="1">
    <citation type="submission" date="2016-10" db="EMBL/GenBank/DDBJ databases">
        <authorList>
            <person name="Varghese N."/>
            <person name="Submissions S."/>
        </authorList>
    </citation>
    <scope>NUCLEOTIDE SEQUENCE [LARGE SCALE GENOMIC DNA]</scope>
    <source>
        <strain evidence="4 5">LMG 21607</strain>
    </source>
</reference>
<dbReference type="InterPro" id="IPR009081">
    <property type="entry name" value="PP-bd_ACP"/>
</dbReference>
<evidence type="ECO:0000259" key="3">
    <source>
        <dbReference type="PROSITE" id="PS50075"/>
    </source>
</evidence>
<dbReference type="GeneID" id="46429948"/>
<dbReference type="PANTHER" id="PTHR20863">
    <property type="entry name" value="ACYL CARRIER PROTEIN"/>
    <property type="match status" value="1"/>
</dbReference>
<evidence type="ECO:0000313" key="4">
    <source>
        <dbReference type="EMBL" id="SDU41634.1"/>
    </source>
</evidence>
<evidence type="ECO:0000313" key="5">
    <source>
        <dbReference type="Proteomes" id="UP000182476"/>
    </source>
</evidence>
<evidence type="ECO:0000256" key="2">
    <source>
        <dbReference type="ARBA" id="ARBA00022553"/>
    </source>
</evidence>
<protein>
    <submittedName>
        <fullName evidence="4">Acyl carrier protein</fullName>
    </submittedName>
</protein>
<dbReference type="InterPro" id="IPR036736">
    <property type="entry name" value="ACP-like_sf"/>
</dbReference>
<dbReference type="EMBL" id="LT629796">
    <property type="protein sequence ID" value="SDU41634.1"/>
    <property type="molecule type" value="Genomic_DNA"/>
</dbReference>
<keyword evidence="2" id="KW-0597">Phosphoprotein</keyword>
<keyword evidence="1" id="KW-0596">Phosphopantetheine</keyword>
<dbReference type="InterPro" id="IPR003231">
    <property type="entry name" value="ACP"/>
</dbReference>
<dbReference type="PROSITE" id="PS50075">
    <property type="entry name" value="CARRIER"/>
    <property type="match status" value="1"/>
</dbReference>
<gene>
    <name evidence="4" type="ORF">SAMN04489801_2886</name>
</gene>
<dbReference type="RefSeq" id="WP_083375673.1">
    <property type="nucleotide sequence ID" value="NZ_LT629796.1"/>
</dbReference>
<accession>A0ABY0VMB5</accession>
<organism evidence="4 5">
    <name type="scientific">Pseudomonas mandelii</name>
    <dbReference type="NCBI Taxonomy" id="75612"/>
    <lineage>
        <taxon>Bacteria</taxon>
        <taxon>Pseudomonadati</taxon>
        <taxon>Pseudomonadota</taxon>
        <taxon>Gammaproteobacteria</taxon>
        <taxon>Pseudomonadales</taxon>
        <taxon>Pseudomonadaceae</taxon>
        <taxon>Pseudomonas</taxon>
    </lineage>
</organism>
<dbReference type="Proteomes" id="UP000182476">
    <property type="component" value="Chromosome I"/>
</dbReference>
<keyword evidence="5" id="KW-1185">Reference proteome</keyword>
<dbReference type="PANTHER" id="PTHR20863:SF76">
    <property type="entry name" value="CARRIER DOMAIN-CONTAINING PROTEIN"/>
    <property type="match status" value="1"/>
</dbReference>
<proteinExistence type="predicted"/>
<evidence type="ECO:0000256" key="1">
    <source>
        <dbReference type="ARBA" id="ARBA00022450"/>
    </source>
</evidence>
<dbReference type="Gene3D" id="1.10.1200.10">
    <property type="entry name" value="ACP-like"/>
    <property type="match status" value="1"/>
</dbReference>
<sequence length="78" mass="8674">MPQTKEQLINIISQADVVADASTLRDNISLSDQGVDSLGMFNIILSIQDHYVIEIPDEDIEGLKTINDLANYIKSKLQ</sequence>
<name>A0ABY0VMB5_9PSED</name>
<dbReference type="SUPFAM" id="SSF47336">
    <property type="entry name" value="ACP-like"/>
    <property type="match status" value="1"/>
</dbReference>
<dbReference type="Pfam" id="PF00550">
    <property type="entry name" value="PP-binding"/>
    <property type="match status" value="1"/>
</dbReference>